<protein>
    <submittedName>
        <fullName evidence="2">Uncharacterized protein</fullName>
    </submittedName>
</protein>
<sequence>MLFVVAVEYKKTYTFAVVDGRNACAEESEDTTEKEGNDEWPSEWRLSDVSKERPLAECEEKENKTKTETLSQPQAISSEDLWPLCGTNSDVREEIEKSLEVTPSDEGSSG</sequence>
<proteinExistence type="predicted"/>
<comment type="caution">
    <text evidence="2">The sequence shown here is derived from an EMBL/GenBank/DDBJ whole genome shotgun (WGS) entry which is preliminary data.</text>
</comment>
<reference evidence="2" key="1">
    <citation type="submission" date="2016-03" db="EMBL/GenBank/DDBJ databases">
        <title>Mechanisms controlling the formation of the plant cell surface in tip-growing cells are functionally conserved among land plants.</title>
        <authorList>
            <person name="Honkanen S."/>
            <person name="Jones V.A."/>
            <person name="Morieri G."/>
            <person name="Champion C."/>
            <person name="Hetherington A.J."/>
            <person name="Kelly S."/>
            <person name="Saint-Marcoux D."/>
            <person name="Proust H."/>
            <person name="Prescott H."/>
            <person name="Dolan L."/>
        </authorList>
    </citation>
    <scope>NUCLEOTIDE SEQUENCE [LARGE SCALE GENOMIC DNA]</scope>
    <source>
        <tissue evidence="2">Whole gametophyte</tissue>
    </source>
</reference>
<evidence type="ECO:0000313" key="2">
    <source>
        <dbReference type="EMBL" id="OAE27496.1"/>
    </source>
</evidence>
<dbReference type="AlphaFoldDB" id="A0A176W5K9"/>
<accession>A0A176W5K9</accession>
<name>A0A176W5K9_MARPO</name>
<gene>
    <name evidence="2" type="ORF">AXG93_3911s1790</name>
</gene>
<feature type="region of interest" description="Disordered" evidence="1">
    <location>
        <begin position="24"/>
        <end position="110"/>
    </location>
</feature>
<organism evidence="2 3">
    <name type="scientific">Marchantia polymorpha subsp. ruderalis</name>
    <dbReference type="NCBI Taxonomy" id="1480154"/>
    <lineage>
        <taxon>Eukaryota</taxon>
        <taxon>Viridiplantae</taxon>
        <taxon>Streptophyta</taxon>
        <taxon>Embryophyta</taxon>
        <taxon>Marchantiophyta</taxon>
        <taxon>Marchantiopsida</taxon>
        <taxon>Marchantiidae</taxon>
        <taxon>Marchantiales</taxon>
        <taxon>Marchantiaceae</taxon>
        <taxon>Marchantia</taxon>
    </lineage>
</organism>
<dbReference type="Proteomes" id="UP000077202">
    <property type="component" value="Unassembled WGS sequence"/>
</dbReference>
<keyword evidence="3" id="KW-1185">Reference proteome</keyword>
<evidence type="ECO:0000313" key="3">
    <source>
        <dbReference type="Proteomes" id="UP000077202"/>
    </source>
</evidence>
<evidence type="ECO:0000256" key="1">
    <source>
        <dbReference type="SAM" id="MobiDB-lite"/>
    </source>
</evidence>
<dbReference type="EMBL" id="LVLJ01001899">
    <property type="protein sequence ID" value="OAE27496.1"/>
    <property type="molecule type" value="Genomic_DNA"/>
</dbReference>
<feature type="compositionally biased region" description="Basic and acidic residues" evidence="1">
    <location>
        <begin position="45"/>
        <end position="67"/>
    </location>
</feature>
<feature type="compositionally biased region" description="Basic and acidic residues" evidence="1">
    <location>
        <begin position="90"/>
        <end position="99"/>
    </location>
</feature>